<name>A0A316GH41_9RHOB</name>
<dbReference type="OrthoDB" id="7874292at2"/>
<dbReference type="SUPFAM" id="SSF52172">
    <property type="entry name" value="CheY-like"/>
    <property type="match status" value="1"/>
</dbReference>
<evidence type="ECO:0000313" key="1">
    <source>
        <dbReference type="EMBL" id="PWK54067.1"/>
    </source>
</evidence>
<reference evidence="1 2" key="1">
    <citation type="submission" date="2018-05" db="EMBL/GenBank/DDBJ databases">
        <title>Genomic Encyclopedia of Type Strains, Phase IV (KMG-IV): sequencing the most valuable type-strain genomes for metagenomic binning, comparative biology and taxonomic classification.</title>
        <authorList>
            <person name="Goeker M."/>
        </authorList>
    </citation>
    <scope>NUCLEOTIDE SEQUENCE [LARGE SCALE GENOMIC DNA]</scope>
    <source>
        <strain evidence="1 2">DSM 103371</strain>
    </source>
</reference>
<accession>A0A316GH41</accession>
<dbReference type="InterPro" id="IPR011006">
    <property type="entry name" value="CheY-like_superfamily"/>
</dbReference>
<protein>
    <submittedName>
        <fullName evidence="1">Response regulator receiver domain-containing protein</fullName>
    </submittedName>
</protein>
<organism evidence="1 2">
    <name type="scientific">Silicimonas algicola</name>
    <dbReference type="NCBI Taxonomy" id="1826607"/>
    <lineage>
        <taxon>Bacteria</taxon>
        <taxon>Pseudomonadati</taxon>
        <taxon>Pseudomonadota</taxon>
        <taxon>Alphaproteobacteria</taxon>
        <taxon>Rhodobacterales</taxon>
        <taxon>Paracoccaceae</taxon>
    </lineage>
</organism>
<gene>
    <name evidence="1" type="ORF">C8D95_11255</name>
</gene>
<evidence type="ECO:0000313" key="2">
    <source>
        <dbReference type="Proteomes" id="UP000245390"/>
    </source>
</evidence>
<dbReference type="Proteomes" id="UP000245390">
    <property type="component" value="Unassembled WGS sequence"/>
</dbReference>
<dbReference type="Gene3D" id="3.40.50.2300">
    <property type="match status" value="1"/>
</dbReference>
<sequence>MILIVASKPGLSAIWASHLRRQGQDVIVVETQDEAVSYLRTASADVIVLDLLLEEGSAFAVADFASYRHPKAKIAFVTRSSFFSDGSLFSHIPNTAAVLQEKTPPTDLAAIVAYHGRAV</sequence>
<proteinExistence type="predicted"/>
<comment type="caution">
    <text evidence="1">The sequence shown here is derived from an EMBL/GenBank/DDBJ whole genome shotgun (WGS) entry which is preliminary data.</text>
</comment>
<dbReference type="KEGG" id="salo:EF888_19050"/>
<dbReference type="AlphaFoldDB" id="A0A316GH41"/>
<keyword evidence="2" id="KW-1185">Reference proteome</keyword>
<dbReference type="EMBL" id="QGGV01000012">
    <property type="protein sequence ID" value="PWK54067.1"/>
    <property type="molecule type" value="Genomic_DNA"/>
</dbReference>